<dbReference type="AlphaFoldDB" id="A0A7R9DHK1"/>
<proteinExistence type="predicted"/>
<gene>
    <name evidence="3" type="ORF">TCEB3V08_LOCUS12246</name>
</gene>
<dbReference type="PANTHER" id="PTHR19303:SF73">
    <property type="entry name" value="PROTEIN PDC2"/>
    <property type="match status" value="1"/>
</dbReference>
<feature type="region of interest" description="Disordered" evidence="1">
    <location>
        <begin position="144"/>
        <end position="163"/>
    </location>
</feature>
<evidence type="ECO:0000256" key="1">
    <source>
        <dbReference type="SAM" id="MobiDB-lite"/>
    </source>
</evidence>
<dbReference type="PANTHER" id="PTHR19303">
    <property type="entry name" value="TRANSPOSON"/>
    <property type="match status" value="1"/>
</dbReference>
<protein>
    <recommendedName>
        <fullName evidence="2">DDE-1 domain-containing protein</fullName>
    </recommendedName>
</protein>
<accession>A0A7R9DHK1</accession>
<dbReference type="Pfam" id="PF03184">
    <property type="entry name" value="DDE_1"/>
    <property type="match status" value="1"/>
</dbReference>
<dbReference type="InterPro" id="IPR004875">
    <property type="entry name" value="DDE_SF_endonuclease_dom"/>
</dbReference>
<dbReference type="GO" id="GO:0003677">
    <property type="term" value="F:DNA binding"/>
    <property type="evidence" value="ECO:0007669"/>
    <property type="project" value="TreeGrafter"/>
</dbReference>
<evidence type="ECO:0000259" key="2">
    <source>
        <dbReference type="Pfam" id="PF03184"/>
    </source>
</evidence>
<evidence type="ECO:0000313" key="3">
    <source>
        <dbReference type="EMBL" id="CAD7414874.1"/>
    </source>
</evidence>
<dbReference type="InterPro" id="IPR050863">
    <property type="entry name" value="CenT-Element_Derived"/>
</dbReference>
<name>A0A7R9DHK1_TIMCR</name>
<organism evidence="3">
    <name type="scientific">Timema cristinae</name>
    <name type="common">Walking stick</name>
    <dbReference type="NCBI Taxonomy" id="61476"/>
    <lineage>
        <taxon>Eukaryota</taxon>
        <taxon>Metazoa</taxon>
        <taxon>Ecdysozoa</taxon>
        <taxon>Arthropoda</taxon>
        <taxon>Hexapoda</taxon>
        <taxon>Insecta</taxon>
        <taxon>Pterygota</taxon>
        <taxon>Neoptera</taxon>
        <taxon>Polyneoptera</taxon>
        <taxon>Phasmatodea</taxon>
        <taxon>Timematodea</taxon>
        <taxon>Timematoidea</taxon>
        <taxon>Timematidae</taxon>
        <taxon>Timema</taxon>
    </lineage>
</organism>
<dbReference type="EMBL" id="OC325159">
    <property type="protein sequence ID" value="CAD7414874.1"/>
    <property type="molecule type" value="Genomic_DNA"/>
</dbReference>
<reference evidence="3" key="1">
    <citation type="submission" date="2020-11" db="EMBL/GenBank/DDBJ databases">
        <authorList>
            <person name="Tran Van P."/>
        </authorList>
    </citation>
    <scope>NUCLEOTIDE SEQUENCE</scope>
</reference>
<sequence>MASKIRLGLDLNMGVKVIHASERDKLFVKQIMKMFSVDKAQVYEILKKKTKMLKREMEKPLVIGKAAKPRCFRNMDIRKPPVECRSNKKAWMTSQIMEEWLTAFNGRMKKQNWDVLLFLDNATFHLHIELFNVQFTWFPPNTTSLSQPMDQGTNQNVKVQYRK</sequence>
<feature type="domain" description="DDE-1" evidence="2">
    <location>
        <begin position="59"/>
        <end position="163"/>
    </location>
</feature>
<dbReference type="GO" id="GO:0005634">
    <property type="term" value="C:nucleus"/>
    <property type="evidence" value="ECO:0007669"/>
    <property type="project" value="TreeGrafter"/>
</dbReference>